<keyword evidence="1" id="KW-0812">Transmembrane</keyword>
<keyword evidence="4" id="KW-1185">Reference proteome</keyword>
<name>A0AAJ0UG69_HALSE</name>
<dbReference type="InterPro" id="IPR003675">
    <property type="entry name" value="Rce1/LyrA-like_dom"/>
</dbReference>
<feature type="transmembrane region" description="Helical" evidence="1">
    <location>
        <begin position="243"/>
        <end position="261"/>
    </location>
</feature>
<proteinExistence type="predicted"/>
<dbReference type="AlphaFoldDB" id="A0AAJ0UG69"/>
<dbReference type="EMBL" id="NHSF01000059">
    <property type="protein sequence ID" value="MBK5930867.1"/>
    <property type="molecule type" value="Genomic_DNA"/>
</dbReference>
<feature type="transmembrane region" description="Helical" evidence="1">
    <location>
        <begin position="21"/>
        <end position="42"/>
    </location>
</feature>
<feature type="transmembrane region" description="Helical" evidence="1">
    <location>
        <begin position="168"/>
        <end position="187"/>
    </location>
</feature>
<reference evidence="3" key="2">
    <citation type="journal article" date="2020" name="Microorganisms">
        <title>Osmotic Adaptation and Compatible Solute Biosynthesis of Phototrophic Bacteria as Revealed from Genome Analyses.</title>
        <authorList>
            <person name="Imhoff J.F."/>
            <person name="Rahn T."/>
            <person name="Kunzel S."/>
            <person name="Keller A."/>
            <person name="Neulinger S.C."/>
        </authorList>
    </citation>
    <scope>NUCLEOTIDE SEQUENCE</scope>
    <source>
        <strain evidence="3">DSM 4395</strain>
    </source>
</reference>
<feature type="transmembrane region" description="Helical" evidence="1">
    <location>
        <begin position="138"/>
        <end position="156"/>
    </location>
</feature>
<evidence type="ECO:0000313" key="4">
    <source>
        <dbReference type="Proteomes" id="UP001296967"/>
    </source>
</evidence>
<evidence type="ECO:0000259" key="2">
    <source>
        <dbReference type="Pfam" id="PF02517"/>
    </source>
</evidence>
<comment type="caution">
    <text evidence="3">The sequence shown here is derived from an EMBL/GenBank/DDBJ whole genome shotgun (WGS) entry which is preliminary data.</text>
</comment>
<dbReference type="PANTHER" id="PTHR39430">
    <property type="entry name" value="MEMBRANE-ASSOCIATED PROTEASE-RELATED"/>
    <property type="match status" value="1"/>
</dbReference>
<keyword evidence="3" id="KW-0645">Protease</keyword>
<feature type="transmembrane region" description="Helical" evidence="1">
    <location>
        <begin position="207"/>
        <end position="236"/>
    </location>
</feature>
<sequence length="322" mass="34820">MSLATKAKGLLKTEGAGHAARLTALFFGYLFAALLLAASLTYPLMQTGWIDHEPQRVMGRLAQVFILLGLWPFLRLMGLANWQVLGFAPARSRLLRAIGGGWLLGIGILGALVLAELGLGVRVPDVDGLQIPSLLEKVVAALIGGLLIGLLEETFFRGALYTAIRRRASVAAAAAGSALLYALVHFLKPHALPSGIAFDWAGTWSMFLHVFAGLFQWPHLDSLLALFSAGVFLALVRERAGHIGWCIGLHAGWVFVIQLTRQVTDGDEAASLAFLAGHYDGVIGWLAALWIALLAWDYWRISAWWVTRRAPVTPNAASQVDP</sequence>
<feature type="transmembrane region" description="Helical" evidence="1">
    <location>
        <begin position="94"/>
        <end position="118"/>
    </location>
</feature>
<dbReference type="PANTHER" id="PTHR39430:SF1">
    <property type="entry name" value="PROTEASE"/>
    <property type="match status" value="1"/>
</dbReference>
<keyword evidence="3" id="KW-0378">Hydrolase</keyword>
<gene>
    <name evidence="3" type="ORF">CCR82_10105</name>
</gene>
<evidence type="ECO:0000256" key="1">
    <source>
        <dbReference type="SAM" id="Phobius"/>
    </source>
</evidence>
<dbReference type="GO" id="GO:0008237">
    <property type="term" value="F:metallopeptidase activity"/>
    <property type="evidence" value="ECO:0007669"/>
    <property type="project" value="UniProtKB-KW"/>
</dbReference>
<dbReference type="GO" id="GO:0080120">
    <property type="term" value="P:CAAX-box protein maturation"/>
    <property type="evidence" value="ECO:0007669"/>
    <property type="project" value="UniProtKB-ARBA"/>
</dbReference>
<feature type="transmembrane region" description="Helical" evidence="1">
    <location>
        <begin position="62"/>
        <end position="82"/>
    </location>
</feature>
<keyword evidence="1" id="KW-0472">Membrane</keyword>
<feature type="transmembrane region" description="Helical" evidence="1">
    <location>
        <begin position="281"/>
        <end position="299"/>
    </location>
</feature>
<protein>
    <submittedName>
        <fullName evidence="3">CPBP family intramembrane metalloprotease domain-containing protein</fullName>
    </submittedName>
</protein>
<dbReference type="Proteomes" id="UP001296967">
    <property type="component" value="Unassembled WGS sequence"/>
</dbReference>
<dbReference type="GO" id="GO:0004175">
    <property type="term" value="F:endopeptidase activity"/>
    <property type="evidence" value="ECO:0007669"/>
    <property type="project" value="UniProtKB-ARBA"/>
</dbReference>
<keyword evidence="1" id="KW-1133">Transmembrane helix</keyword>
<accession>A0AAJ0UG69</accession>
<dbReference type="Pfam" id="PF02517">
    <property type="entry name" value="Rce1-like"/>
    <property type="match status" value="1"/>
</dbReference>
<keyword evidence="3" id="KW-0482">Metalloprotease</keyword>
<dbReference type="RefSeq" id="WP_201245700.1">
    <property type="nucleotide sequence ID" value="NZ_NHSF01000059.1"/>
</dbReference>
<feature type="domain" description="CAAX prenyl protease 2/Lysostaphin resistance protein A-like" evidence="2">
    <location>
        <begin position="138"/>
        <end position="255"/>
    </location>
</feature>
<organism evidence="3 4">
    <name type="scientific">Halochromatium salexigens</name>
    <name type="common">Chromatium salexigens</name>
    <dbReference type="NCBI Taxonomy" id="49447"/>
    <lineage>
        <taxon>Bacteria</taxon>
        <taxon>Pseudomonadati</taxon>
        <taxon>Pseudomonadota</taxon>
        <taxon>Gammaproteobacteria</taxon>
        <taxon>Chromatiales</taxon>
        <taxon>Chromatiaceae</taxon>
        <taxon>Halochromatium</taxon>
    </lineage>
</organism>
<evidence type="ECO:0000313" key="3">
    <source>
        <dbReference type="EMBL" id="MBK5930867.1"/>
    </source>
</evidence>
<reference evidence="3" key="1">
    <citation type="submission" date="2017-05" db="EMBL/GenBank/DDBJ databases">
        <authorList>
            <person name="Imhoff J.F."/>
            <person name="Rahn T."/>
            <person name="Kuenzel S."/>
            <person name="Neulinger S.C."/>
        </authorList>
    </citation>
    <scope>NUCLEOTIDE SEQUENCE</scope>
    <source>
        <strain evidence="3">DSM 4395</strain>
    </source>
</reference>